<dbReference type="GO" id="GO:0016020">
    <property type="term" value="C:membrane"/>
    <property type="evidence" value="ECO:0007669"/>
    <property type="project" value="UniProtKB-SubCell"/>
</dbReference>
<keyword evidence="7" id="KW-1185">Reference proteome</keyword>
<feature type="non-terminal residue" evidence="6">
    <location>
        <position position="327"/>
    </location>
</feature>
<comment type="subcellular location">
    <subcellularLocation>
        <location evidence="1">Membrane</location>
    </subcellularLocation>
</comment>
<dbReference type="InterPro" id="IPR006694">
    <property type="entry name" value="Fatty_acid_hydroxylase"/>
</dbReference>
<feature type="domain" description="Fatty acid hydroxylase" evidence="5">
    <location>
        <begin position="161"/>
        <end position="294"/>
    </location>
</feature>
<name>A0A3E2GVD3_SCYLI</name>
<dbReference type="OMA" id="DIMIWAN"/>
<evidence type="ECO:0000256" key="3">
    <source>
        <dbReference type="ARBA" id="ARBA00022989"/>
    </source>
</evidence>
<comment type="caution">
    <text evidence="6">The sequence shown here is derived from an EMBL/GenBank/DDBJ whole genome shotgun (WGS) entry which is preliminary data.</text>
</comment>
<evidence type="ECO:0000259" key="5">
    <source>
        <dbReference type="Pfam" id="PF04116"/>
    </source>
</evidence>
<gene>
    <name evidence="6" type="ORF">B7463_g11352</name>
</gene>
<dbReference type="GO" id="GO:0008610">
    <property type="term" value="P:lipid biosynthetic process"/>
    <property type="evidence" value="ECO:0007669"/>
    <property type="project" value="InterPro"/>
</dbReference>
<dbReference type="GO" id="GO:0005506">
    <property type="term" value="F:iron ion binding"/>
    <property type="evidence" value="ECO:0007669"/>
    <property type="project" value="InterPro"/>
</dbReference>
<reference evidence="6 7" key="1">
    <citation type="submission" date="2018-05" db="EMBL/GenBank/DDBJ databases">
        <title>Draft genome sequence of Scytalidium lignicola DSM 105466, a ubiquitous saprotrophic fungus.</title>
        <authorList>
            <person name="Buettner E."/>
            <person name="Gebauer A.M."/>
            <person name="Hofrichter M."/>
            <person name="Liers C."/>
            <person name="Kellner H."/>
        </authorList>
    </citation>
    <scope>NUCLEOTIDE SEQUENCE [LARGE SCALE GENOMIC DNA]</scope>
    <source>
        <strain evidence="6 7">DSM 105466</strain>
    </source>
</reference>
<proteinExistence type="predicted"/>
<dbReference type="OrthoDB" id="408954at2759"/>
<evidence type="ECO:0000256" key="2">
    <source>
        <dbReference type="ARBA" id="ARBA00022692"/>
    </source>
</evidence>
<organism evidence="6 7">
    <name type="scientific">Scytalidium lignicola</name>
    <name type="common">Hyphomycete</name>
    <dbReference type="NCBI Taxonomy" id="5539"/>
    <lineage>
        <taxon>Eukaryota</taxon>
        <taxon>Fungi</taxon>
        <taxon>Dikarya</taxon>
        <taxon>Ascomycota</taxon>
        <taxon>Pezizomycotina</taxon>
        <taxon>Leotiomycetes</taxon>
        <taxon>Leotiomycetes incertae sedis</taxon>
        <taxon>Scytalidium</taxon>
    </lineage>
</organism>
<evidence type="ECO:0000256" key="4">
    <source>
        <dbReference type="ARBA" id="ARBA00023136"/>
    </source>
</evidence>
<dbReference type="Pfam" id="PF04116">
    <property type="entry name" value="FA_hydroxylase"/>
    <property type="match status" value="1"/>
</dbReference>
<keyword evidence="3" id="KW-1133">Transmembrane helix</keyword>
<dbReference type="InterPro" id="IPR050307">
    <property type="entry name" value="Sterol_Desaturase_Related"/>
</dbReference>
<protein>
    <recommendedName>
        <fullName evidence="5">Fatty acid hydroxylase domain-containing protein</fullName>
    </recommendedName>
</protein>
<accession>A0A3E2GVD3</accession>
<dbReference type="GO" id="GO:0016491">
    <property type="term" value="F:oxidoreductase activity"/>
    <property type="evidence" value="ECO:0007669"/>
    <property type="project" value="InterPro"/>
</dbReference>
<evidence type="ECO:0000313" key="7">
    <source>
        <dbReference type="Proteomes" id="UP000258309"/>
    </source>
</evidence>
<keyword evidence="2" id="KW-0812">Transmembrane</keyword>
<dbReference type="Proteomes" id="UP000258309">
    <property type="component" value="Unassembled WGS sequence"/>
</dbReference>
<sequence length="327" mass="37367">MLNNHCVPAGPSAFVQKFLNSALSPHGGYFLLKYPRSLIHTNAEESVKNTCSRLECLRGVILVQILQTGLGIVLGLFSEVDMVGNEDHDIMIWANRVHNSKQTILVYLSSSGLDVKELITILSRSTFVTTSFTSGRVEHEVELLVAKLIYYGLIPILRFYIALWLADTWVFFIHRAEHSNQWLYKNFHSRHHELNVPYSWGGIYDHPLESLFLSVGAYVFGVIGSGMTLRESMLFSAFSSVKTCTDHGGYQFPWNPVDLFTTVGAAYHDKHHQRWGLKKNFALHFQFWDRLLGTEFTDAEVASRLYARDREAVEIAREKKREKVKPL</sequence>
<evidence type="ECO:0000313" key="6">
    <source>
        <dbReference type="EMBL" id="RFU24987.1"/>
    </source>
</evidence>
<dbReference type="AlphaFoldDB" id="A0A3E2GVD3"/>
<feature type="non-terminal residue" evidence="6">
    <location>
        <position position="1"/>
    </location>
</feature>
<evidence type="ECO:0000256" key="1">
    <source>
        <dbReference type="ARBA" id="ARBA00004370"/>
    </source>
</evidence>
<dbReference type="EMBL" id="NCSJ02000378">
    <property type="protein sequence ID" value="RFU24987.1"/>
    <property type="molecule type" value="Genomic_DNA"/>
</dbReference>
<dbReference type="STRING" id="5539.A0A3E2GVD3"/>
<dbReference type="PANTHER" id="PTHR11863">
    <property type="entry name" value="STEROL DESATURASE"/>
    <property type="match status" value="1"/>
</dbReference>
<keyword evidence="4" id="KW-0472">Membrane</keyword>